<accession>A0A9P6AY56</accession>
<dbReference type="AlphaFoldDB" id="A0A9P6AY56"/>
<sequence>ILSSSQTGRGVYASRQLARGVLVEISPVLLFPREEYLAHGRHTALDSYTFVWRDKSHGGQKVWALALGLGSLFNHSPSPNVSYTLDYVTLSIRYTTSQPIAAGEELFICYGRDEDMWW</sequence>
<dbReference type="EMBL" id="MU128967">
    <property type="protein sequence ID" value="KAF9513872.1"/>
    <property type="molecule type" value="Genomic_DNA"/>
</dbReference>
<dbReference type="InterPro" id="IPR001214">
    <property type="entry name" value="SET_dom"/>
</dbReference>
<feature type="non-terminal residue" evidence="2">
    <location>
        <position position="118"/>
    </location>
</feature>
<evidence type="ECO:0000259" key="1">
    <source>
        <dbReference type="PROSITE" id="PS50280"/>
    </source>
</evidence>
<dbReference type="PIRSF" id="PIRSF022536">
    <property type="entry name" value="A612L_SET"/>
    <property type="match status" value="1"/>
</dbReference>
<dbReference type="Pfam" id="PF00856">
    <property type="entry name" value="SET"/>
    <property type="match status" value="1"/>
</dbReference>
<keyword evidence="3" id="KW-1185">Reference proteome</keyword>
<dbReference type="OrthoDB" id="3180714at2759"/>
<name>A0A9P6AY56_9AGAM</name>
<comment type="caution">
    <text evidence="2">The sequence shown here is derived from an EMBL/GenBank/DDBJ whole genome shotgun (WGS) entry which is preliminary data.</text>
</comment>
<dbReference type="CDD" id="cd10540">
    <property type="entry name" value="SET_SpSet7-like"/>
    <property type="match status" value="1"/>
</dbReference>
<feature type="domain" description="SET" evidence="1">
    <location>
        <begin position="1"/>
        <end position="111"/>
    </location>
</feature>
<gene>
    <name evidence="2" type="ORF">BS47DRAFT_1285833</name>
</gene>
<dbReference type="InterPro" id="IPR009207">
    <property type="entry name" value="SET7_MeTrfase"/>
</dbReference>
<dbReference type="Gene3D" id="2.170.270.10">
    <property type="entry name" value="SET domain"/>
    <property type="match status" value="1"/>
</dbReference>
<dbReference type="GO" id="GO:0062122">
    <property type="term" value="F:histone H3K37 methyltransferase activity"/>
    <property type="evidence" value="ECO:0007669"/>
    <property type="project" value="InterPro"/>
</dbReference>
<evidence type="ECO:0000313" key="2">
    <source>
        <dbReference type="EMBL" id="KAF9513872.1"/>
    </source>
</evidence>
<feature type="non-terminal residue" evidence="2">
    <location>
        <position position="1"/>
    </location>
</feature>
<proteinExistence type="predicted"/>
<organism evidence="2 3">
    <name type="scientific">Hydnum rufescens UP504</name>
    <dbReference type="NCBI Taxonomy" id="1448309"/>
    <lineage>
        <taxon>Eukaryota</taxon>
        <taxon>Fungi</taxon>
        <taxon>Dikarya</taxon>
        <taxon>Basidiomycota</taxon>
        <taxon>Agaricomycotina</taxon>
        <taxon>Agaricomycetes</taxon>
        <taxon>Cantharellales</taxon>
        <taxon>Hydnaceae</taxon>
        <taxon>Hydnum</taxon>
    </lineage>
</organism>
<dbReference type="InterPro" id="IPR046341">
    <property type="entry name" value="SET_dom_sf"/>
</dbReference>
<protein>
    <recommendedName>
        <fullName evidence="1">SET domain-containing protein</fullName>
    </recommendedName>
</protein>
<dbReference type="PROSITE" id="PS50280">
    <property type="entry name" value="SET"/>
    <property type="match status" value="1"/>
</dbReference>
<dbReference type="Proteomes" id="UP000886523">
    <property type="component" value="Unassembled WGS sequence"/>
</dbReference>
<evidence type="ECO:0000313" key="3">
    <source>
        <dbReference type="Proteomes" id="UP000886523"/>
    </source>
</evidence>
<dbReference type="SUPFAM" id="SSF82199">
    <property type="entry name" value="SET domain"/>
    <property type="match status" value="1"/>
</dbReference>
<reference evidence="2" key="1">
    <citation type="journal article" date="2020" name="Nat. Commun.">
        <title>Large-scale genome sequencing of mycorrhizal fungi provides insights into the early evolution of symbiotic traits.</title>
        <authorList>
            <person name="Miyauchi S."/>
            <person name="Kiss E."/>
            <person name="Kuo A."/>
            <person name="Drula E."/>
            <person name="Kohler A."/>
            <person name="Sanchez-Garcia M."/>
            <person name="Morin E."/>
            <person name="Andreopoulos B."/>
            <person name="Barry K.W."/>
            <person name="Bonito G."/>
            <person name="Buee M."/>
            <person name="Carver A."/>
            <person name="Chen C."/>
            <person name="Cichocki N."/>
            <person name="Clum A."/>
            <person name="Culley D."/>
            <person name="Crous P.W."/>
            <person name="Fauchery L."/>
            <person name="Girlanda M."/>
            <person name="Hayes R.D."/>
            <person name="Keri Z."/>
            <person name="LaButti K."/>
            <person name="Lipzen A."/>
            <person name="Lombard V."/>
            <person name="Magnuson J."/>
            <person name="Maillard F."/>
            <person name="Murat C."/>
            <person name="Nolan M."/>
            <person name="Ohm R.A."/>
            <person name="Pangilinan J."/>
            <person name="Pereira M.F."/>
            <person name="Perotto S."/>
            <person name="Peter M."/>
            <person name="Pfister S."/>
            <person name="Riley R."/>
            <person name="Sitrit Y."/>
            <person name="Stielow J.B."/>
            <person name="Szollosi G."/>
            <person name="Zifcakova L."/>
            <person name="Stursova M."/>
            <person name="Spatafora J.W."/>
            <person name="Tedersoo L."/>
            <person name="Vaario L.M."/>
            <person name="Yamada A."/>
            <person name="Yan M."/>
            <person name="Wang P."/>
            <person name="Xu J."/>
            <person name="Bruns T."/>
            <person name="Baldrian P."/>
            <person name="Vilgalys R."/>
            <person name="Dunand C."/>
            <person name="Henrissat B."/>
            <person name="Grigoriev I.V."/>
            <person name="Hibbett D."/>
            <person name="Nagy L.G."/>
            <person name="Martin F.M."/>
        </authorList>
    </citation>
    <scope>NUCLEOTIDE SEQUENCE</scope>
    <source>
        <strain evidence="2">UP504</strain>
    </source>
</reference>